<evidence type="ECO:0000313" key="1">
    <source>
        <dbReference type="EMBL" id="KAI5681980.1"/>
    </source>
</evidence>
<keyword evidence="2" id="KW-1185">Reference proteome</keyword>
<comment type="caution">
    <text evidence="1">The sequence shown here is derived from an EMBL/GenBank/DDBJ whole genome shotgun (WGS) entry which is preliminary data.</text>
</comment>
<proteinExistence type="predicted"/>
<name>A0ACC0CAL4_CATRO</name>
<gene>
    <name evidence="1" type="ORF">M9H77_03208</name>
</gene>
<evidence type="ECO:0000313" key="2">
    <source>
        <dbReference type="Proteomes" id="UP001060085"/>
    </source>
</evidence>
<accession>A0ACC0CAL4</accession>
<dbReference type="Proteomes" id="UP001060085">
    <property type="component" value="Linkage Group LG01"/>
</dbReference>
<dbReference type="EMBL" id="CM044701">
    <property type="protein sequence ID" value="KAI5681980.1"/>
    <property type="molecule type" value="Genomic_DNA"/>
</dbReference>
<protein>
    <submittedName>
        <fullName evidence="1">Uncharacterized protein</fullName>
    </submittedName>
</protein>
<reference evidence="2" key="1">
    <citation type="journal article" date="2023" name="Nat. Plants">
        <title>Single-cell RNA sequencing provides a high-resolution roadmap for understanding the multicellular compartmentation of specialized metabolism.</title>
        <authorList>
            <person name="Sun S."/>
            <person name="Shen X."/>
            <person name="Li Y."/>
            <person name="Li Y."/>
            <person name="Wang S."/>
            <person name="Li R."/>
            <person name="Zhang H."/>
            <person name="Shen G."/>
            <person name="Guo B."/>
            <person name="Wei J."/>
            <person name="Xu J."/>
            <person name="St-Pierre B."/>
            <person name="Chen S."/>
            <person name="Sun C."/>
        </authorList>
    </citation>
    <scope>NUCLEOTIDE SEQUENCE [LARGE SCALE GENOMIC DNA]</scope>
</reference>
<sequence>MKLHVPSRKIQRAKTKAIQDIQGDIAGQYARIRDYCFMIQKQNHRSTAIVEIGEQRERSWAFISDRQKGPVETFDSLLPNIEQRFCGCYVGARAYRKDEFTQKMEYLKVLSNQAHDWLAKIQETLWARHTFSTYPKCGLLSSNICESFNQYISDARDMPILTMLEHIRRRLMSRFQDKRTLIAKVKEFCSLRECDMTGVPCLHAWATIITEDRNVEEYVSPYYLVDAYRATYKDMIMSISDISIGLTIDSEKLGPLENKSGSMQTQKSSSFVNQVDLVQNTQSSGVTTINPNRFRSNENSGSTSGKGKCSSNAAERVGTNGNVTGIERGIGRGTNLGANKYIASEHAGEAQGELHSAMNHIYTPEGVFEFDRKQVISRRNKSHKIDIAEPSDGANNVNILTPTQMVLGWTVEAAGNKGCWLGLLLHGGLLCKALGFAFNRRRGAVCTGPRKLLGAPSTRGVRSPRLGCWAMSSERKVLAGLHALDCACWAALDAGAELLG</sequence>
<organism evidence="1 2">
    <name type="scientific">Catharanthus roseus</name>
    <name type="common">Madagascar periwinkle</name>
    <name type="synonym">Vinca rosea</name>
    <dbReference type="NCBI Taxonomy" id="4058"/>
    <lineage>
        <taxon>Eukaryota</taxon>
        <taxon>Viridiplantae</taxon>
        <taxon>Streptophyta</taxon>
        <taxon>Embryophyta</taxon>
        <taxon>Tracheophyta</taxon>
        <taxon>Spermatophyta</taxon>
        <taxon>Magnoliopsida</taxon>
        <taxon>eudicotyledons</taxon>
        <taxon>Gunneridae</taxon>
        <taxon>Pentapetalae</taxon>
        <taxon>asterids</taxon>
        <taxon>lamiids</taxon>
        <taxon>Gentianales</taxon>
        <taxon>Apocynaceae</taxon>
        <taxon>Rauvolfioideae</taxon>
        <taxon>Vinceae</taxon>
        <taxon>Catharanthinae</taxon>
        <taxon>Catharanthus</taxon>
    </lineage>
</organism>